<evidence type="ECO:0000313" key="13">
    <source>
        <dbReference type="Proteomes" id="UP000037392"/>
    </source>
</evidence>
<dbReference type="EMBL" id="ADLK01000024">
    <property type="protein sequence ID" value="KMW18359.1"/>
    <property type="molecule type" value="Genomic_DNA"/>
</dbReference>
<keyword evidence="5" id="KW-0808">Transferase</keyword>
<proteinExistence type="predicted"/>
<dbReference type="SUPFAM" id="SSF158472">
    <property type="entry name" value="HAMP domain-like"/>
    <property type="match status" value="1"/>
</dbReference>
<dbReference type="RefSeq" id="WP_007858995.1">
    <property type="nucleotide sequence ID" value="NZ_KQ235879.1"/>
</dbReference>
<evidence type="ECO:0000256" key="1">
    <source>
        <dbReference type="ARBA" id="ARBA00000085"/>
    </source>
</evidence>
<evidence type="ECO:0000256" key="5">
    <source>
        <dbReference type="ARBA" id="ARBA00022679"/>
    </source>
</evidence>
<dbReference type="Gene3D" id="3.30.565.10">
    <property type="entry name" value="Histidine kinase-like ATPase, C-terminal domain"/>
    <property type="match status" value="1"/>
</dbReference>
<dbReference type="FunFam" id="3.30.565.10:FF:000006">
    <property type="entry name" value="Sensor histidine kinase WalK"/>
    <property type="match status" value="1"/>
</dbReference>
<organism evidence="12 13">
    <name type="scientific">[Clostridium] citroniae WAL-19142</name>
    <dbReference type="NCBI Taxonomy" id="742734"/>
    <lineage>
        <taxon>Bacteria</taxon>
        <taxon>Bacillati</taxon>
        <taxon>Bacillota</taxon>
        <taxon>Clostridia</taxon>
        <taxon>Lachnospirales</taxon>
        <taxon>Lachnospiraceae</taxon>
        <taxon>Enterocloster</taxon>
    </lineage>
</organism>
<sequence>MKNFKLWITFIAAVSLPFAIGLPITVFLTFLSIQTGLVQTGPPVSWLPLAGMVIAVFIVSLLFTIIVSRHFFKPIHELIHALDEVVAGNFHIRLPANSKFFEMQSVSINFNKMMEQLNSIELLQSDFIQNVSHEIKTPLAAIEGYASLLITSPLSEEQTIYVSRISESSKRLSSLTGSILKLSKLENQKIVSDKQIFSLDEQIRQAVLSMEPLWSPKNLDMSIDLPKMHYYGNEELMYQIWSNLFSNAVKFTPMGGHICIHGEYAGSLTKIVFKDSGIGMTKEIQDHIFEKFYQGEPNRSMEGNGIGLALVKKILTLCNGSIEVVSRPGHGSTFTVFLPNPLYEKKGS</sequence>
<dbReference type="SUPFAM" id="SSF47384">
    <property type="entry name" value="Homodimeric domain of signal transducing histidine kinase"/>
    <property type="match status" value="1"/>
</dbReference>
<dbReference type="PROSITE" id="PS50885">
    <property type="entry name" value="HAMP"/>
    <property type="match status" value="1"/>
</dbReference>
<dbReference type="FunFam" id="1.10.287.130:FF:000001">
    <property type="entry name" value="Two-component sensor histidine kinase"/>
    <property type="match status" value="1"/>
</dbReference>
<evidence type="ECO:0000256" key="2">
    <source>
        <dbReference type="ARBA" id="ARBA00004370"/>
    </source>
</evidence>
<evidence type="ECO:0000259" key="11">
    <source>
        <dbReference type="PROSITE" id="PS50885"/>
    </source>
</evidence>
<dbReference type="OrthoDB" id="9813151at2"/>
<dbReference type="CDD" id="cd00082">
    <property type="entry name" value="HisKA"/>
    <property type="match status" value="1"/>
</dbReference>
<dbReference type="CDD" id="cd06225">
    <property type="entry name" value="HAMP"/>
    <property type="match status" value="1"/>
</dbReference>
<dbReference type="Proteomes" id="UP000037392">
    <property type="component" value="Unassembled WGS sequence"/>
</dbReference>
<dbReference type="InterPro" id="IPR036097">
    <property type="entry name" value="HisK_dim/P_sf"/>
</dbReference>
<dbReference type="InterPro" id="IPR003661">
    <property type="entry name" value="HisK_dim/P_dom"/>
</dbReference>
<evidence type="ECO:0000256" key="3">
    <source>
        <dbReference type="ARBA" id="ARBA00012438"/>
    </source>
</evidence>
<keyword evidence="8 9" id="KW-0472">Membrane</keyword>
<evidence type="ECO:0000256" key="9">
    <source>
        <dbReference type="SAM" id="Phobius"/>
    </source>
</evidence>
<feature type="domain" description="HAMP" evidence="11">
    <location>
        <begin position="69"/>
        <end position="122"/>
    </location>
</feature>
<dbReference type="AlphaFoldDB" id="A0A0J9C1L8"/>
<name>A0A0J9C1L8_9FIRM</name>
<comment type="catalytic activity">
    <reaction evidence="1">
        <text>ATP + protein L-histidine = ADP + protein N-phospho-L-histidine.</text>
        <dbReference type="EC" id="2.7.13.3"/>
    </reaction>
</comment>
<feature type="transmembrane region" description="Helical" evidence="9">
    <location>
        <begin position="45"/>
        <end position="67"/>
    </location>
</feature>
<feature type="domain" description="Histidine kinase" evidence="10">
    <location>
        <begin position="130"/>
        <end position="342"/>
    </location>
</feature>
<keyword evidence="6" id="KW-0418">Kinase</keyword>
<dbReference type="Gene3D" id="6.10.340.10">
    <property type="match status" value="1"/>
</dbReference>
<dbReference type="Pfam" id="PF02518">
    <property type="entry name" value="HATPase_c"/>
    <property type="match status" value="1"/>
</dbReference>
<dbReference type="InterPro" id="IPR003660">
    <property type="entry name" value="HAMP_dom"/>
</dbReference>
<dbReference type="PROSITE" id="PS50109">
    <property type="entry name" value="HIS_KIN"/>
    <property type="match status" value="1"/>
</dbReference>
<dbReference type="Gene3D" id="1.10.287.130">
    <property type="match status" value="1"/>
</dbReference>
<dbReference type="EC" id="2.7.13.3" evidence="3"/>
<dbReference type="InterPro" id="IPR036890">
    <property type="entry name" value="HATPase_C_sf"/>
</dbReference>
<dbReference type="PANTHER" id="PTHR43711:SF1">
    <property type="entry name" value="HISTIDINE KINASE 1"/>
    <property type="match status" value="1"/>
</dbReference>
<evidence type="ECO:0000259" key="10">
    <source>
        <dbReference type="PROSITE" id="PS50109"/>
    </source>
</evidence>
<evidence type="ECO:0000256" key="6">
    <source>
        <dbReference type="ARBA" id="ARBA00022777"/>
    </source>
</evidence>
<dbReference type="SUPFAM" id="SSF55874">
    <property type="entry name" value="ATPase domain of HSP90 chaperone/DNA topoisomerase II/histidine kinase"/>
    <property type="match status" value="1"/>
</dbReference>
<comment type="caution">
    <text evidence="12">The sequence shown here is derived from an EMBL/GenBank/DDBJ whole genome shotgun (WGS) entry which is preliminary data.</text>
</comment>
<evidence type="ECO:0000313" key="12">
    <source>
        <dbReference type="EMBL" id="KMW18359.1"/>
    </source>
</evidence>
<gene>
    <name evidence="12" type="ORF">HMPREF9470_03269</name>
</gene>
<dbReference type="Pfam" id="PF00512">
    <property type="entry name" value="HisKA"/>
    <property type="match status" value="1"/>
</dbReference>
<dbReference type="InterPro" id="IPR004358">
    <property type="entry name" value="Sig_transdc_His_kin-like_C"/>
</dbReference>
<protein>
    <recommendedName>
        <fullName evidence="3">histidine kinase</fullName>
        <ecNumber evidence="3">2.7.13.3</ecNumber>
    </recommendedName>
</protein>
<keyword evidence="9" id="KW-0812">Transmembrane</keyword>
<keyword evidence="7" id="KW-0902">Two-component regulatory system</keyword>
<dbReference type="PANTHER" id="PTHR43711">
    <property type="entry name" value="TWO-COMPONENT HISTIDINE KINASE"/>
    <property type="match status" value="1"/>
</dbReference>
<dbReference type="GO" id="GO:0016020">
    <property type="term" value="C:membrane"/>
    <property type="evidence" value="ECO:0007669"/>
    <property type="project" value="UniProtKB-SubCell"/>
</dbReference>
<accession>A0A0J9C1L8</accession>
<keyword evidence="4" id="KW-0597">Phosphoprotein</keyword>
<evidence type="ECO:0000256" key="8">
    <source>
        <dbReference type="ARBA" id="ARBA00023136"/>
    </source>
</evidence>
<dbReference type="GO" id="GO:0000155">
    <property type="term" value="F:phosphorelay sensor kinase activity"/>
    <property type="evidence" value="ECO:0007669"/>
    <property type="project" value="InterPro"/>
</dbReference>
<evidence type="ECO:0000256" key="7">
    <source>
        <dbReference type="ARBA" id="ARBA00023012"/>
    </source>
</evidence>
<evidence type="ECO:0000256" key="4">
    <source>
        <dbReference type="ARBA" id="ARBA00022553"/>
    </source>
</evidence>
<dbReference type="InterPro" id="IPR003594">
    <property type="entry name" value="HATPase_dom"/>
</dbReference>
<dbReference type="PATRIC" id="fig|742734.4.peg.3499"/>
<keyword evidence="9" id="KW-1133">Transmembrane helix</keyword>
<comment type="subcellular location">
    <subcellularLocation>
        <location evidence="2">Membrane</location>
    </subcellularLocation>
</comment>
<dbReference type="PRINTS" id="PR00344">
    <property type="entry name" value="BCTRLSENSOR"/>
</dbReference>
<dbReference type="InterPro" id="IPR050736">
    <property type="entry name" value="Sensor_HK_Regulatory"/>
</dbReference>
<dbReference type="SMART" id="SM00387">
    <property type="entry name" value="HATPase_c"/>
    <property type="match status" value="1"/>
</dbReference>
<feature type="transmembrane region" description="Helical" evidence="9">
    <location>
        <begin position="7"/>
        <end position="33"/>
    </location>
</feature>
<dbReference type="SMART" id="SM00388">
    <property type="entry name" value="HisKA"/>
    <property type="match status" value="1"/>
</dbReference>
<dbReference type="InterPro" id="IPR005467">
    <property type="entry name" value="His_kinase_dom"/>
</dbReference>
<reference evidence="12 13" key="1">
    <citation type="submission" date="2011-04" db="EMBL/GenBank/DDBJ databases">
        <title>The Genome Sequence of Clostridium citroniae WAL-19142.</title>
        <authorList>
            <consortium name="The Broad Institute Genome Sequencing Platform"/>
            <person name="Earl A."/>
            <person name="Ward D."/>
            <person name="Feldgarden M."/>
            <person name="Gevers D."/>
            <person name="Warren Y.A."/>
            <person name="Tyrrell K.L."/>
            <person name="Citron D.M."/>
            <person name="Goldstein E.J."/>
            <person name="Daigneault M."/>
            <person name="Allen-Vercoe E."/>
            <person name="Young S.K."/>
            <person name="Zeng Q."/>
            <person name="Gargeya S."/>
            <person name="Fitzgerald M."/>
            <person name="Haas B."/>
            <person name="Abouelleil A."/>
            <person name="Alvarado L."/>
            <person name="Arachchi H.M."/>
            <person name="Berlin A."/>
            <person name="Brown A."/>
            <person name="Chapman S.B."/>
            <person name="Chen Z."/>
            <person name="Dunbar C."/>
            <person name="Freedman E."/>
            <person name="Gearin G."/>
            <person name="Gellesch M."/>
            <person name="Goldberg J."/>
            <person name="Griggs A."/>
            <person name="Gujja S."/>
            <person name="Heilman E.R."/>
            <person name="Heiman D."/>
            <person name="Howarth C."/>
            <person name="Larson L."/>
            <person name="Lui A."/>
            <person name="MacDonald P.J."/>
            <person name="Mehta T."/>
            <person name="Montmayeur A."/>
            <person name="Murphy C."/>
            <person name="Neiman D."/>
            <person name="Pearson M."/>
            <person name="Priest M."/>
            <person name="Roberts A."/>
            <person name="Saif S."/>
            <person name="Shea T."/>
            <person name="Shenoy N."/>
            <person name="Sisk P."/>
            <person name="Stolte C."/>
            <person name="Sykes S."/>
            <person name="White J."/>
            <person name="Yandava C."/>
            <person name="Wortman J."/>
            <person name="Nusbaum C."/>
            <person name="Birren B."/>
        </authorList>
    </citation>
    <scope>NUCLEOTIDE SEQUENCE [LARGE SCALE GENOMIC DNA]</scope>
    <source>
        <strain evidence="12 13">WAL-19142</strain>
    </source>
</reference>
<dbReference type="GeneID" id="93162198"/>
<dbReference type="SMART" id="SM00304">
    <property type="entry name" value="HAMP"/>
    <property type="match status" value="1"/>
</dbReference>